<feature type="domain" description="Cobalamin-independent methionine synthase MetE C-terminal/archaeal" evidence="15">
    <location>
        <begin position="430"/>
        <end position="752"/>
    </location>
</feature>
<dbReference type="GO" id="GO:0032259">
    <property type="term" value="P:methylation"/>
    <property type="evidence" value="ECO:0007669"/>
    <property type="project" value="UniProtKB-KW"/>
</dbReference>
<dbReference type="UniPathway" id="UPA00051">
    <property type="reaction ID" value="UER00082"/>
</dbReference>
<gene>
    <name evidence="11 17" type="primary">metE</name>
    <name evidence="17" type="ORF">FR932_04610</name>
</gene>
<dbReference type="AlphaFoldDB" id="A0A5J6WIZ5"/>
<evidence type="ECO:0000256" key="4">
    <source>
        <dbReference type="ARBA" id="ARBA00022603"/>
    </source>
</evidence>
<evidence type="ECO:0000259" key="15">
    <source>
        <dbReference type="Pfam" id="PF01717"/>
    </source>
</evidence>
<evidence type="ECO:0000313" key="17">
    <source>
        <dbReference type="EMBL" id="QFI37161.1"/>
    </source>
</evidence>
<dbReference type="CDD" id="cd03311">
    <property type="entry name" value="CIMS_C_terminal_like"/>
    <property type="match status" value="1"/>
</dbReference>
<feature type="binding site" evidence="11">
    <location>
        <position position="669"/>
    </location>
    <ligand>
        <name>Zn(2+)</name>
        <dbReference type="ChEBI" id="CHEBI:29105"/>
        <note>catalytic</note>
    </ligand>
</feature>
<comment type="catalytic activity">
    <reaction evidence="11">
        <text>5-methyltetrahydropteroyltri-L-glutamate + L-homocysteine = tetrahydropteroyltri-L-glutamate + L-methionine</text>
        <dbReference type="Rhea" id="RHEA:21196"/>
        <dbReference type="ChEBI" id="CHEBI:57844"/>
        <dbReference type="ChEBI" id="CHEBI:58140"/>
        <dbReference type="ChEBI" id="CHEBI:58199"/>
        <dbReference type="ChEBI" id="CHEBI:58207"/>
        <dbReference type="EC" id="2.1.1.14"/>
    </reaction>
</comment>
<comment type="function">
    <text evidence="1 11">Catalyzes the transfer of a methyl group from 5-methyltetrahydrofolate to homocysteine resulting in methionine formation.</text>
</comment>
<name>A0A5J6WIZ5_MORMI</name>
<organism evidence="17 18">
    <name type="scientific">Moritella marina ATCC 15381</name>
    <dbReference type="NCBI Taxonomy" id="1202962"/>
    <lineage>
        <taxon>Bacteria</taxon>
        <taxon>Pseudomonadati</taxon>
        <taxon>Pseudomonadota</taxon>
        <taxon>Gammaproteobacteria</taxon>
        <taxon>Alteromonadales</taxon>
        <taxon>Moritellaceae</taxon>
        <taxon>Moritella</taxon>
    </lineage>
</organism>
<dbReference type="PANTHER" id="PTHR30519">
    <property type="entry name" value="5-METHYLTETRAHYDROPTEROYLTRIGLUTAMATE--HOMOCYSTEINE METHYLTRANSFERASE"/>
    <property type="match status" value="1"/>
</dbReference>
<dbReference type="GO" id="GO:0071265">
    <property type="term" value="P:L-methionine biosynthetic process"/>
    <property type="evidence" value="ECO:0007669"/>
    <property type="project" value="UniProtKB-ARBA"/>
</dbReference>
<feature type="binding site" evidence="11 12">
    <location>
        <position position="488"/>
    </location>
    <ligand>
        <name>L-methionine</name>
        <dbReference type="ChEBI" id="CHEBI:57844"/>
    </ligand>
</feature>
<dbReference type="KEGG" id="mmaa:FR932_04610"/>
<accession>A0A5J6WIZ5</accession>
<feature type="binding site" evidence="11">
    <location>
        <position position="115"/>
    </location>
    <ligand>
        <name>5-methyltetrahydropteroyltri-L-glutamate</name>
        <dbReference type="ChEBI" id="CHEBI:58207"/>
    </ligand>
</feature>
<evidence type="ECO:0000256" key="6">
    <source>
        <dbReference type="ARBA" id="ARBA00022679"/>
    </source>
</evidence>
<dbReference type="GO" id="GO:0003871">
    <property type="term" value="F:5-methyltetrahydropteroyltriglutamate-homocysteine S-methyltransferase activity"/>
    <property type="evidence" value="ECO:0007669"/>
    <property type="project" value="UniProtKB-UniRule"/>
</dbReference>
<dbReference type="EC" id="2.1.1.14" evidence="11"/>
<evidence type="ECO:0000256" key="3">
    <source>
        <dbReference type="ARBA" id="ARBA00009553"/>
    </source>
</evidence>
<dbReference type="InterPro" id="IPR002629">
    <property type="entry name" value="Met_Synth_C/arc"/>
</dbReference>
<feature type="domain" description="Cobalamin-independent methionine synthase MetE N-terminal" evidence="16">
    <location>
        <begin position="4"/>
        <end position="312"/>
    </location>
</feature>
<dbReference type="InterPro" id="IPR006276">
    <property type="entry name" value="Cobalamin-indep_Met_synthase"/>
</dbReference>
<keyword evidence="6 11" id="KW-0808">Transferase</keyword>
<evidence type="ECO:0000256" key="14">
    <source>
        <dbReference type="PIRSR" id="PIRSR000382-3"/>
    </source>
</evidence>
<feature type="binding site" evidence="11">
    <location>
        <position position="609"/>
    </location>
    <ligand>
        <name>5-methyltetrahydropteroyltri-L-glutamate</name>
        <dbReference type="ChEBI" id="CHEBI:58207"/>
    </ligand>
</feature>
<evidence type="ECO:0000256" key="10">
    <source>
        <dbReference type="ARBA" id="ARBA00023167"/>
    </source>
</evidence>
<dbReference type="SUPFAM" id="SSF51726">
    <property type="entry name" value="UROD/MetE-like"/>
    <property type="match status" value="2"/>
</dbReference>
<comment type="cofactor">
    <cofactor evidence="11">
        <name>Zn(2+)</name>
        <dbReference type="ChEBI" id="CHEBI:29105"/>
    </cofactor>
    <text evidence="11">Binds 1 zinc ion per subunit.</text>
</comment>
<comment type="cofactor">
    <cofactor evidence="13">
        <name>Zn(2+)</name>
        <dbReference type="ChEBI" id="CHEBI:29105"/>
    </cofactor>
    <text evidence="13">Binds 2 Zn(2+) ions per subunit.</text>
</comment>
<dbReference type="InterPro" id="IPR038071">
    <property type="entry name" value="UROD/MetE-like_sf"/>
</dbReference>
<feature type="binding site" evidence="11">
    <location>
        <begin position="16"/>
        <end position="19"/>
    </location>
    <ligand>
        <name>5-methyltetrahydropteroyltri-L-glutamate</name>
        <dbReference type="ChEBI" id="CHEBI:58207"/>
    </ligand>
</feature>
<evidence type="ECO:0000256" key="13">
    <source>
        <dbReference type="PIRSR" id="PIRSR000382-2"/>
    </source>
</evidence>
<evidence type="ECO:0000259" key="16">
    <source>
        <dbReference type="Pfam" id="PF08267"/>
    </source>
</evidence>
<keyword evidence="10 11" id="KW-0486">Methionine biosynthesis</keyword>
<feature type="binding site" evidence="11 12">
    <location>
        <position position="565"/>
    </location>
    <ligand>
        <name>5-methyltetrahydropteroyltri-L-glutamate</name>
        <dbReference type="ChEBI" id="CHEBI:58207"/>
    </ligand>
</feature>
<feature type="binding site" evidence="11">
    <location>
        <position position="730"/>
    </location>
    <ligand>
        <name>Zn(2+)</name>
        <dbReference type="ChEBI" id="CHEBI:29105"/>
        <note>catalytic</note>
    </ligand>
</feature>
<evidence type="ECO:0000256" key="2">
    <source>
        <dbReference type="ARBA" id="ARBA00004681"/>
    </source>
</evidence>
<feature type="binding site" evidence="11 12">
    <location>
        <begin position="435"/>
        <end position="437"/>
    </location>
    <ligand>
        <name>L-homocysteine</name>
        <dbReference type="ChEBI" id="CHEBI:58199"/>
    </ligand>
</feature>
<dbReference type="OrthoDB" id="244285at2"/>
<sequence>MAKSHILGFPRIGADRELKKAIESYWKGDITKAELETVGKTLRAKHWQQQIDAGLDFITVGDFAWYDQVLALSATLGVIPARHQEETITLDTLFNMARGSSPCCGQQAAACEMTKWFDTNYHYLVPELNEDQQFTLSYNQLIEEIQEAKTLGFPIKATLLGPVSYLSLSKTNSDFDKLALLPQLVTTYKQLLANIAAEGIEWLQIEEPILVQDLTNDWQQAFTTSYAALAQGTNKLLLTSYFGALGDNAELAFSLPVDGFHIDLSRAPKQLETALTLLPANAILSAGIVNGRNIWRNDLATSVSSLQQAKAQLGDRLWVASSCSLQHSPVDLDNETKLDSELKSWLAYATQKLTEISSINAVLNGVNNETLTQQLRESTAVVSSRATSTRIHNTAVKARVAAITDQDAQRHSEFTQRIASQQQELNLPLFPTTTIGSFPQTSDIRQTRNQFKQNVISQDQYITKMQAEIKDVVTRQEALGLDVLVHGEPERNDMVEYFGELLDGFAFSKNGWVQSYGTRCVKPPIIFGDISRPAPMTVAWSQYAQAQTNKLMKGMLTGPVTILCWSFTRDDISREEQTNQIALAIRDEVVDLEQAGIKVIQIDEPALREGLPLRSCEQQAYLDWSTKAFRISASGVRDNTQIHTHMCYCEFNEIMPSIAALDADVITIETSRSNMELLSAFTDFSYPNDIGPGVYDIHSPNVPSVEWMTQLITNASEYIDVARLWVNPDCGLKTRGWPETEAALKNMVTAAHNLRVTFSHKA</sequence>
<dbReference type="Pfam" id="PF01717">
    <property type="entry name" value="Meth_synt_2"/>
    <property type="match status" value="1"/>
</dbReference>
<evidence type="ECO:0000256" key="5">
    <source>
        <dbReference type="ARBA" id="ARBA00022605"/>
    </source>
</evidence>
<feature type="binding site" evidence="11">
    <location>
        <position position="645"/>
    </location>
    <ligand>
        <name>Zn(2+)</name>
        <dbReference type="ChEBI" id="CHEBI:29105"/>
        <note>catalytic</note>
    </ligand>
</feature>
<keyword evidence="7 11" id="KW-0479">Metal-binding</keyword>
<feature type="binding site" evidence="11 12">
    <location>
        <begin position="519"/>
        <end position="520"/>
    </location>
    <ligand>
        <name>5-methyltetrahydropteroyltri-L-glutamate</name>
        <dbReference type="ChEBI" id="CHEBI:58207"/>
    </ligand>
</feature>
<dbReference type="InterPro" id="IPR013215">
    <property type="entry name" value="Cbl-indep_Met_Synth_N"/>
</dbReference>
<feature type="active site" description="Proton donor" evidence="11 14">
    <location>
        <position position="698"/>
    </location>
</feature>
<feature type="binding site" evidence="12">
    <location>
        <position position="19"/>
    </location>
    <ligand>
        <name>5-methyltetrahydropteroyltri-L-glutamate</name>
        <dbReference type="ChEBI" id="CHEBI:58207"/>
    </ligand>
</feature>
<evidence type="ECO:0000256" key="8">
    <source>
        <dbReference type="ARBA" id="ARBA00022737"/>
    </source>
</evidence>
<evidence type="ECO:0000256" key="12">
    <source>
        <dbReference type="PIRSR" id="PIRSR000382-1"/>
    </source>
</evidence>
<comment type="pathway">
    <text evidence="2 11">Amino-acid biosynthesis; L-methionine biosynthesis via de novo pathway; L-methionine from L-homocysteine (MetE route): step 1/1.</text>
</comment>
<dbReference type="FunFam" id="3.20.20.210:FF:000003">
    <property type="entry name" value="5-methyltetrahydropteroyltriglutamate--homocysteine methyltransferase"/>
    <property type="match status" value="1"/>
</dbReference>
<dbReference type="NCBIfam" id="NF003556">
    <property type="entry name" value="PRK05222.1"/>
    <property type="match status" value="1"/>
</dbReference>
<keyword evidence="4 11" id="KW-0489">Methyltransferase</keyword>
<dbReference type="Pfam" id="PF08267">
    <property type="entry name" value="Meth_synt_1"/>
    <property type="match status" value="1"/>
</dbReference>
<protein>
    <recommendedName>
        <fullName evidence="11">5-methyltetrahydropteroyltriglutamate--homocysteine methyltransferase</fullName>
        <ecNumber evidence="11">2.1.1.14</ecNumber>
    </recommendedName>
    <alternativeName>
        <fullName evidence="11">Cobalamin-independent methionine synthase</fullName>
    </alternativeName>
    <alternativeName>
        <fullName evidence="11">Methionine synthase, vitamin-B12 independent isozyme</fullName>
    </alternativeName>
</protein>
<dbReference type="CDD" id="cd03312">
    <property type="entry name" value="CIMS_N_terminal_like"/>
    <property type="match status" value="1"/>
</dbReference>
<keyword evidence="9 11" id="KW-0862">Zinc</keyword>
<feature type="binding site" evidence="11 12">
    <location>
        <position position="603"/>
    </location>
    <ligand>
        <name>L-methionine</name>
        <dbReference type="ChEBI" id="CHEBI:57844"/>
    </ligand>
</feature>
<dbReference type="Proteomes" id="UP000327424">
    <property type="component" value="Chromosome"/>
</dbReference>
<feature type="binding site" evidence="11">
    <location>
        <position position="488"/>
    </location>
    <ligand>
        <name>L-homocysteine</name>
        <dbReference type="ChEBI" id="CHEBI:58199"/>
    </ligand>
</feature>
<keyword evidence="18" id="KW-1185">Reference proteome</keyword>
<feature type="binding site" evidence="13">
    <location>
        <position position="669"/>
    </location>
    <ligand>
        <name>Zn(2+)</name>
        <dbReference type="ChEBI" id="CHEBI:29105"/>
        <label>1</label>
        <note>catalytic</note>
    </ligand>
</feature>
<feature type="binding site" evidence="11 12">
    <location>
        <position position="603"/>
    </location>
    <ligand>
        <name>L-homocysteine</name>
        <dbReference type="ChEBI" id="CHEBI:58199"/>
    </ligand>
</feature>
<comment type="similarity">
    <text evidence="3 11">Belongs to the vitamin-B12 independent methionine synthase family.</text>
</comment>
<evidence type="ECO:0000256" key="1">
    <source>
        <dbReference type="ARBA" id="ARBA00002777"/>
    </source>
</evidence>
<evidence type="ECO:0000256" key="9">
    <source>
        <dbReference type="ARBA" id="ARBA00022833"/>
    </source>
</evidence>
<dbReference type="RefSeq" id="WP_019442873.1">
    <property type="nucleotide sequence ID" value="NZ_ALOE01000037.1"/>
</dbReference>
<feature type="binding site" evidence="13">
    <location>
        <position position="645"/>
    </location>
    <ligand>
        <name>Zn(2+)</name>
        <dbReference type="ChEBI" id="CHEBI:29105"/>
        <label>1</label>
        <note>catalytic</note>
    </ligand>
</feature>
<dbReference type="GO" id="GO:0008270">
    <property type="term" value="F:zinc ion binding"/>
    <property type="evidence" value="ECO:0007669"/>
    <property type="project" value="InterPro"/>
</dbReference>
<dbReference type="EMBL" id="CP044399">
    <property type="protein sequence ID" value="QFI37161.1"/>
    <property type="molecule type" value="Genomic_DNA"/>
</dbReference>
<keyword evidence="8 11" id="KW-0677">Repeat</keyword>
<dbReference type="FunFam" id="3.20.20.210:FF:000002">
    <property type="entry name" value="5-methyltetrahydropteroyltriglutamate--homocysteine methyltransferase"/>
    <property type="match status" value="1"/>
</dbReference>
<feature type="binding site" evidence="13">
    <location>
        <position position="647"/>
    </location>
    <ligand>
        <name>Zn(2+)</name>
        <dbReference type="ChEBI" id="CHEBI:29105"/>
        <label>1</label>
        <note>catalytic</note>
    </ligand>
</feature>
<proteinExistence type="inferred from homology"/>
<dbReference type="Gene3D" id="3.20.20.210">
    <property type="match status" value="2"/>
</dbReference>
<dbReference type="HAMAP" id="MF_00172">
    <property type="entry name" value="Meth_synth"/>
    <property type="match status" value="1"/>
</dbReference>
<reference evidence="17 18" key="1">
    <citation type="submission" date="2019-09" db="EMBL/GenBank/DDBJ databases">
        <title>Hybrid Assembly of the complete Genome of the Deep-Sea Bacterium Moritella marina from long Nanopore and Illumina reads.</title>
        <authorList>
            <person name="Magin S."/>
            <person name="Georgoulis A."/>
            <person name="Papadimitriou K."/>
            <person name="Iliakis G."/>
            <person name="Vorgias C.E."/>
        </authorList>
    </citation>
    <scope>NUCLEOTIDE SEQUENCE [LARGE SCALE GENOMIC DNA]</scope>
    <source>
        <strain evidence="17 18">MP-1</strain>
    </source>
</reference>
<feature type="binding site" evidence="11 12">
    <location>
        <begin position="435"/>
        <end position="437"/>
    </location>
    <ligand>
        <name>L-methionine</name>
        <dbReference type="ChEBI" id="CHEBI:57844"/>
    </ligand>
</feature>
<feature type="binding site" evidence="11">
    <location>
        <position position="647"/>
    </location>
    <ligand>
        <name>Zn(2+)</name>
        <dbReference type="ChEBI" id="CHEBI:29105"/>
        <note>catalytic</note>
    </ligand>
</feature>
<evidence type="ECO:0000256" key="7">
    <source>
        <dbReference type="ARBA" id="ARBA00022723"/>
    </source>
</evidence>
<evidence type="ECO:0000313" key="18">
    <source>
        <dbReference type="Proteomes" id="UP000327424"/>
    </source>
</evidence>
<feature type="binding site" evidence="12">
    <location>
        <position position="120"/>
    </location>
    <ligand>
        <name>5-methyltetrahydropteroyltri-L-glutamate</name>
        <dbReference type="ChEBI" id="CHEBI:58207"/>
    </ligand>
</feature>
<dbReference type="PIRSF" id="PIRSF000382">
    <property type="entry name" value="MeTrfase_B12_ind"/>
    <property type="match status" value="1"/>
</dbReference>
<feature type="binding site" evidence="13">
    <location>
        <position position="730"/>
    </location>
    <ligand>
        <name>Zn(2+)</name>
        <dbReference type="ChEBI" id="CHEBI:29105"/>
        <label>1</label>
        <note>catalytic</note>
    </ligand>
</feature>
<keyword evidence="5 11" id="KW-0028">Amino-acid biosynthesis</keyword>
<evidence type="ECO:0000256" key="11">
    <source>
        <dbReference type="HAMAP-Rule" id="MF_00172"/>
    </source>
</evidence>
<dbReference type="NCBIfam" id="TIGR01371">
    <property type="entry name" value="met_syn_B12ind"/>
    <property type="match status" value="1"/>
</dbReference>